<dbReference type="OrthoDB" id="7784388at2"/>
<sequence length="408" mass="47316">MDALQMHDRLQYRFGQRSAIYYVLVMDEQPKTYSFLPPVEFQNQIIRFLSFVPKDLLQISNSLTYFELIQRNGLDDPYRFHVKFSINLDEYLKFMPNNRPYLFFVDRKSSKIDEVIRLLTASHTGLRFYYCFNDSKDSLPVLPNQVNDTGHFMKLLYEKQEELFDLMGIQYQALAPEAAIGWKGFYDFPFFVPAQSNYRIASAVTGNFEYVNGDKGDAVTEKQVISHAEAAKQGFTDPKAFTRQQQIVEQADKIDFFAETCFDEGLIKPVHEIEPFLSPMILVLPFQNPDIRDFLQESSKPEIREYLSDLDFEQTENYIHQGRPPKSAEALLFNSQLIGLKTQFLDDIAFLHSSFTTAPIVRLPAQGKTMYRNLSFFRTEAAGRITAPGNRAKVLKTIQTFGHQLWRL</sequence>
<dbReference type="AlphaFoldDB" id="A0A1H2CAS3"/>
<name>A0A1H2CAS3_MUCMA</name>
<keyword evidence="2" id="KW-1185">Reference proteome</keyword>
<dbReference type="STRING" id="652787.SAMN05216490_4767"/>
<protein>
    <submittedName>
        <fullName evidence="1">Uncharacterized protein</fullName>
    </submittedName>
</protein>
<organism evidence="1 2">
    <name type="scientific">Mucilaginibacter mallensis</name>
    <dbReference type="NCBI Taxonomy" id="652787"/>
    <lineage>
        <taxon>Bacteria</taxon>
        <taxon>Pseudomonadati</taxon>
        <taxon>Bacteroidota</taxon>
        <taxon>Sphingobacteriia</taxon>
        <taxon>Sphingobacteriales</taxon>
        <taxon>Sphingobacteriaceae</taxon>
        <taxon>Mucilaginibacter</taxon>
    </lineage>
</organism>
<proteinExistence type="predicted"/>
<gene>
    <name evidence="1" type="ORF">SAMN05216490_4767</name>
</gene>
<dbReference type="EMBL" id="LT629740">
    <property type="protein sequence ID" value="SDT67176.1"/>
    <property type="molecule type" value="Genomic_DNA"/>
</dbReference>
<evidence type="ECO:0000313" key="2">
    <source>
        <dbReference type="Proteomes" id="UP000199679"/>
    </source>
</evidence>
<dbReference type="Proteomes" id="UP000199679">
    <property type="component" value="Chromosome I"/>
</dbReference>
<accession>A0A1H2CAS3</accession>
<reference evidence="1 2" key="1">
    <citation type="submission" date="2016-10" db="EMBL/GenBank/DDBJ databases">
        <authorList>
            <person name="de Groot N.N."/>
        </authorList>
    </citation>
    <scope>NUCLEOTIDE SEQUENCE [LARGE SCALE GENOMIC DNA]</scope>
    <source>
        <strain evidence="1 2">MP1X4</strain>
    </source>
</reference>
<dbReference type="RefSeq" id="WP_157682343.1">
    <property type="nucleotide sequence ID" value="NZ_LT629740.1"/>
</dbReference>
<evidence type="ECO:0000313" key="1">
    <source>
        <dbReference type="EMBL" id="SDT67176.1"/>
    </source>
</evidence>